<gene>
    <name evidence="5" type="ORF">ACFSJD_09115</name>
</gene>
<comment type="caution">
    <text evidence="5">The sequence shown here is derived from an EMBL/GenBank/DDBJ whole genome shotgun (WGS) entry which is preliminary data.</text>
</comment>
<organism evidence="5 6">
    <name type="scientific">Pseudonocardia yunnanensis</name>
    <dbReference type="NCBI Taxonomy" id="58107"/>
    <lineage>
        <taxon>Bacteria</taxon>
        <taxon>Bacillati</taxon>
        <taxon>Actinomycetota</taxon>
        <taxon>Actinomycetes</taxon>
        <taxon>Pseudonocardiales</taxon>
        <taxon>Pseudonocardiaceae</taxon>
        <taxon>Pseudonocardia</taxon>
    </lineage>
</organism>
<evidence type="ECO:0000313" key="5">
    <source>
        <dbReference type="EMBL" id="MFD1517646.1"/>
    </source>
</evidence>
<dbReference type="EMBL" id="JBHUCO010000009">
    <property type="protein sequence ID" value="MFD1517646.1"/>
    <property type="molecule type" value="Genomic_DNA"/>
</dbReference>
<dbReference type="Proteomes" id="UP001597114">
    <property type="component" value="Unassembled WGS sequence"/>
</dbReference>
<dbReference type="InterPro" id="IPR009057">
    <property type="entry name" value="Homeodomain-like_sf"/>
</dbReference>
<dbReference type="PANTHER" id="PTHR46796:SF13">
    <property type="entry name" value="HTH-TYPE TRANSCRIPTIONAL ACTIVATOR RHAS"/>
    <property type="match status" value="1"/>
</dbReference>
<dbReference type="Gene3D" id="1.10.10.60">
    <property type="entry name" value="Homeodomain-like"/>
    <property type="match status" value="1"/>
</dbReference>
<evidence type="ECO:0000259" key="4">
    <source>
        <dbReference type="PROSITE" id="PS01124"/>
    </source>
</evidence>
<keyword evidence="3" id="KW-0804">Transcription</keyword>
<dbReference type="InterPro" id="IPR050204">
    <property type="entry name" value="AraC_XylS_family_regulators"/>
</dbReference>
<dbReference type="SMART" id="SM00342">
    <property type="entry name" value="HTH_ARAC"/>
    <property type="match status" value="1"/>
</dbReference>
<dbReference type="Pfam" id="PF12833">
    <property type="entry name" value="HTH_18"/>
    <property type="match status" value="1"/>
</dbReference>
<dbReference type="PROSITE" id="PS01124">
    <property type="entry name" value="HTH_ARAC_FAMILY_2"/>
    <property type="match status" value="1"/>
</dbReference>
<evidence type="ECO:0000313" key="6">
    <source>
        <dbReference type="Proteomes" id="UP001597114"/>
    </source>
</evidence>
<dbReference type="SUPFAM" id="SSF46689">
    <property type="entry name" value="Homeodomain-like"/>
    <property type="match status" value="2"/>
</dbReference>
<evidence type="ECO:0000256" key="3">
    <source>
        <dbReference type="ARBA" id="ARBA00023163"/>
    </source>
</evidence>
<evidence type="ECO:0000256" key="2">
    <source>
        <dbReference type="ARBA" id="ARBA00023125"/>
    </source>
</evidence>
<accession>A0ABW4ERK5</accession>
<proteinExistence type="predicted"/>
<sequence>MPGVERERRAGHGQDLLIHKSVDSSEQQARIAPVPRQTEGSLASLLNWLTENLHEPLDLQRIADRAHLSTRTLARHFRAQMGTTPIEWILRQRVESAQSLLEHTNLTVLQVARSAGFSTAETMRRAFNRRLGISPRDYRIAIRDHCWAACTQRRTGTWSSAICTRSAIPRSKNGYSVH</sequence>
<evidence type="ECO:0000256" key="1">
    <source>
        <dbReference type="ARBA" id="ARBA00023015"/>
    </source>
</evidence>
<protein>
    <submittedName>
        <fullName evidence="5">Helix-turn-helix domain-containing protein</fullName>
    </submittedName>
</protein>
<keyword evidence="6" id="KW-1185">Reference proteome</keyword>
<reference evidence="6" key="1">
    <citation type="journal article" date="2019" name="Int. J. Syst. Evol. Microbiol.">
        <title>The Global Catalogue of Microorganisms (GCM) 10K type strain sequencing project: providing services to taxonomists for standard genome sequencing and annotation.</title>
        <authorList>
            <consortium name="The Broad Institute Genomics Platform"/>
            <consortium name="The Broad Institute Genome Sequencing Center for Infectious Disease"/>
            <person name="Wu L."/>
            <person name="Ma J."/>
        </authorList>
    </citation>
    <scope>NUCLEOTIDE SEQUENCE [LARGE SCALE GENOMIC DNA]</scope>
    <source>
        <strain evidence="6">CCM 7043</strain>
    </source>
</reference>
<dbReference type="InterPro" id="IPR018060">
    <property type="entry name" value="HTH_AraC"/>
</dbReference>
<dbReference type="PANTHER" id="PTHR46796">
    <property type="entry name" value="HTH-TYPE TRANSCRIPTIONAL ACTIVATOR RHAS-RELATED"/>
    <property type="match status" value="1"/>
</dbReference>
<keyword evidence="1" id="KW-0805">Transcription regulation</keyword>
<dbReference type="RefSeq" id="WP_344721294.1">
    <property type="nucleotide sequence ID" value="NZ_BAAAUS010000007.1"/>
</dbReference>
<feature type="domain" description="HTH araC/xylS-type" evidence="4">
    <location>
        <begin position="43"/>
        <end position="141"/>
    </location>
</feature>
<name>A0ABW4ERK5_9PSEU</name>
<keyword evidence="2" id="KW-0238">DNA-binding</keyword>